<organism evidence="3 9">
    <name type="scientific">Arsenophonus nasoniae</name>
    <name type="common">son-killer infecting Nasonia vitripennis</name>
    <dbReference type="NCBI Taxonomy" id="638"/>
    <lineage>
        <taxon>Bacteria</taxon>
        <taxon>Pseudomonadati</taxon>
        <taxon>Pseudomonadota</taxon>
        <taxon>Gammaproteobacteria</taxon>
        <taxon>Enterobacterales</taxon>
        <taxon>Morganellaceae</taxon>
        <taxon>Arsenophonus</taxon>
    </lineage>
</organism>
<dbReference type="InterPro" id="IPR001932">
    <property type="entry name" value="PPM-type_phosphatase-like_dom"/>
</dbReference>
<dbReference type="InterPro" id="IPR036457">
    <property type="entry name" value="PPM-type-like_dom_sf"/>
</dbReference>
<evidence type="ECO:0000313" key="4">
    <source>
        <dbReference type="EMBL" id="QBY44443.1"/>
    </source>
</evidence>
<evidence type="ECO:0000313" key="8">
    <source>
        <dbReference type="EMBL" id="WGM09057.1"/>
    </source>
</evidence>
<evidence type="ECO:0000313" key="2">
    <source>
        <dbReference type="EMBL" id="QBY42516.1"/>
    </source>
</evidence>
<keyword evidence="3" id="KW-0378">Hydrolase</keyword>
<evidence type="ECO:0000259" key="1">
    <source>
        <dbReference type="PROSITE" id="PS51746"/>
    </source>
</evidence>
<evidence type="ECO:0000313" key="5">
    <source>
        <dbReference type="EMBL" id="WGM04459.1"/>
    </source>
</evidence>
<accession>A0A4P7KV98</accession>
<dbReference type="EMBL" id="CP038613">
    <property type="protein sequence ID" value="QBY44159.1"/>
    <property type="molecule type" value="Genomic_DNA"/>
</dbReference>
<dbReference type="KEGG" id="ans:ArsFIN_30290"/>
<feature type="domain" description="PPM-type phosphatase" evidence="1">
    <location>
        <begin position="6"/>
        <end position="242"/>
    </location>
</feature>
<dbReference type="KEGG" id="ans:ArsFIN_27360"/>
<dbReference type="RefSeq" id="WP_135677500.1">
    <property type="nucleotide sequence ID" value="NZ_CP038613.1"/>
</dbReference>
<gene>
    <name evidence="3" type="primary">pstP_4</name>
    <name evidence="2" type="synonym">pstP_1</name>
    <name evidence="4" type="synonym">pstP_5</name>
    <name evidence="2" type="ORF">ArsFIN_10680</name>
    <name evidence="3" type="ORF">ArsFIN_27360</name>
    <name evidence="4" type="ORF">ArsFIN_30290</name>
    <name evidence="7" type="ORF">QE258_04700</name>
    <name evidence="5" type="ORF">QE258_12570</name>
    <name evidence="6" type="ORF">QE258_13955</name>
    <name evidence="8" type="ORF">QE258_27480</name>
</gene>
<dbReference type="SMART" id="SM00332">
    <property type="entry name" value="PP2Cc"/>
    <property type="match status" value="1"/>
</dbReference>
<dbReference type="SUPFAM" id="SSF81606">
    <property type="entry name" value="PP2C-like"/>
    <property type="match status" value="1"/>
</dbReference>
<dbReference type="Pfam" id="PF13672">
    <property type="entry name" value="PP2C_2"/>
    <property type="match status" value="1"/>
</dbReference>
<dbReference type="GeneID" id="96878020"/>
<evidence type="ECO:0000313" key="10">
    <source>
        <dbReference type="Proteomes" id="UP001177592"/>
    </source>
</evidence>
<dbReference type="PROSITE" id="PS51746">
    <property type="entry name" value="PPM_2"/>
    <property type="match status" value="1"/>
</dbReference>
<dbReference type="Proteomes" id="UP000295134">
    <property type="component" value="Chromosome"/>
</dbReference>
<geneLocation type="plasmid" evidence="8 10">
    <name>paNv_CAN13</name>
</geneLocation>
<dbReference type="EC" id="3.1.3.16" evidence="3"/>
<keyword evidence="8" id="KW-0614">Plasmid</keyword>
<sequence length="249" mass="28309">MIELLNCGLFSYGKDDFKENQDSILPPLKIGNGYIFAIADGVGSYKGAKLASQIAINNLSKMVLDHDIDIDSIFSTIKDEILKISDENPDLYHSATTLTFCYVNNDNVHIGHIGDTRIYVKNKNKLIQLSKDHTVHQSLLDEKIYTKKELKNIKGKNKLTTAISRIVELQYQKLCYPVSELIENNGLLNLYIMSDGAHHFWEKRPRFSIETLKNPIRFASSLQRRINKNTSIDDYSLIAVTFLPKSQLA</sequence>
<dbReference type="EMBL" id="CP123536">
    <property type="protein sequence ID" value="WGM09057.1"/>
    <property type="molecule type" value="Genomic_DNA"/>
</dbReference>
<evidence type="ECO:0000313" key="7">
    <source>
        <dbReference type="EMBL" id="WGM06625.1"/>
    </source>
</evidence>
<protein>
    <submittedName>
        <fullName evidence="3">PP2C-family Ser/Thr phosphatase</fullName>
        <ecNumber evidence="3">3.1.3.16</ecNumber>
    </submittedName>
    <submittedName>
        <fullName evidence="5">Serine/threonine-protein phosphatase</fullName>
    </submittedName>
</protein>
<dbReference type="EMBL" id="CP038613">
    <property type="protein sequence ID" value="QBY42516.1"/>
    <property type="molecule type" value="Genomic_DNA"/>
</dbReference>
<dbReference type="KEGG" id="ans:ArsFIN_10680"/>
<dbReference type="CDD" id="cd00143">
    <property type="entry name" value="PP2Cc"/>
    <property type="match status" value="1"/>
</dbReference>
<evidence type="ECO:0000313" key="6">
    <source>
        <dbReference type="EMBL" id="WGM04699.1"/>
    </source>
</evidence>
<reference evidence="5" key="2">
    <citation type="submission" date="2023-04" db="EMBL/GenBank/DDBJ databases">
        <title>Genome dynamics across the evolutionary transition to endosymbiosis.</title>
        <authorList>
            <person name="Siozios S."/>
            <person name="Nadal-Jimenez P."/>
            <person name="Azagi T."/>
            <person name="Sprong H."/>
            <person name="Frost C.L."/>
            <person name="Parratt S.R."/>
            <person name="Taylor G."/>
            <person name="Brettell L."/>
            <person name="Lew K.C."/>
            <person name="Croft L."/>
            <person name="King K.C."/>
            <person name="Brockhurst M.A."/>
            <person name="Hypsa V."/>
            <person name="Novakova E."/>
            <person name="Darby A.C."/>
            <person name="Hurst G.D.D."/>
        </authorList>
    </citation>
    <scope>NUCLEOTIDE SEQUENCE</scope>
    <source>
        <strain evidence="5">ANv_CAN</strain>
        <plasmid evidence="8">paNv_CAN13</plasmid>
    </source>
</reference>
<keyword evidence="10" id="KW-1185">Reference proteome</keyword>
<dbReference type="EMBL" id="CP123523">
    <property type="protein sequence ID" value="WGM06625.1"/>
    <property type="molecule type" value="Genomic_DNA"/>
</dbReference>
<evidence type="ECO:0000313" key="9">
    <source>
        <dbReference type="Proteomes" id="UP000295134"/>
    </source>
</evidence>
<evidence type="ECO:0000313" key="3">
    <source>
        <dbReference type="EMBL" id="QBY44159.1"/>
    </source>
</evidence>
<dbReference type="Gene3D" id="3.60.40.10">
    <property type="entry name" value="PPM-type phosphatase domain"/>
    <property type="match status" value="1"/>
</dbReference>
<dbReference type="EMBL" id="CP123523">
    <property type="protein sequence ID" value="WGM04459.1"/>
    <property type="molecule type" value="Genomic_DNA"/>
</dbReference>
<dbReference type="Proteomes" id="UP001177592">
    <property type="component" value="Plasmid paNv_CAN13"/>
</dbReference>
<reference evidence="3 9" key="1">
    <citation type="submission" date="2019-03" db="EMBL/GenBank/DDBJ databases">
        <title>Long-read sequencing reveals hyperdense prophage content in a complex bacterial symbiont genome.</title>
        <authorList>
            <person name="Frost C.L."/>
            <person name="Siozios S."/>
            <person name="Nadal-Jimenez P."/>
            <person name="Brockhurst M.A."/>
            <person name="King K.C."/>
            <person name="Darby A.C."/>
            <person name="Hurst G.D.D."/>
        </authorList>
    </citation>
    <scope>NUCLEOTIDE SEQUENCE [LARGE SCALE GENOMIC DNA]</scope>
    <source>
        <strain evidence="3 9">FIN</strain>
    </source>
</reference>
<dbReference type="EMBL" id="CP123523">
    <property type="protein sequence ID" value="WGM04699.1"/>
    <property type="molecule type" value="Genomic_DNA"/>
</dbReference>
<proteinExistence type="predicted"/>
<dbReference type="GO" id="GO:0004722">
    <property type="term" value="F:protein serine/threonine phosphatase activity"/>
    <property type="evidence" value="ECO:0007669"/>
    <property type="project" value="UniProtKB-EC"/>
</dbReference>
<dbReference type="AlphaFoldDB" id="A0A4P7KV98"/>
<dbReference type="EMBL" id="CP038613">
    <property type="protein sequence ID" value="QBY44443.1"/>
    <property type="molecule type" value="Genomic_DNA"/>
</dbReference>
<dbReference type="Proteomes" id="UP001177592">
    <property type="component" value="Chromosome"/>
</dbReference>
<name>A0A4P7KV98_9GAMM</name>